<proteinExistence type="predicted"/>
<evidence type="ECO:0000313" key="2">
    <source>
        <dbReference type="EMBL" id="MYH61701.1"/>
    </source>
</evidence>
<dbReference type="AlphaFoldDB" id="A0A6B1G0P3"/>
<dbReference type="InterPro" id="IPR037401">
    <property type="entry name" value="SnoaL-like"/>
</dbReference>
<dbReference type="SUPFAM" id="SSF54427">
    <property type="entry name" value="NTF2-like"/>
    <property type="match status" value="1"/>
</dbReference>
<evidence type="ECO:0000259" key="1">
    <source>
        <dbReference type="Pfam" id="PF12680"/>
    </source>
</evidence>
<dbReference type="InterPro" id="IPR032710">
    <property type="entry name" value="NTF2-like_dom_sf"/>
</dbReference>
<sequence length="127" mass="14722">MTEQDAQDWLDEYGRAWINGDPDLVVTLFSDNATYRETSFDDPMRGRDEIREYWQNGAADAQEDVEFASQVWAVENDTAFAGWQARFTRKASGARVELDGVFRLVFSKEQGTLRCTVLEEWWHSKES</sequence>
<gene>
    <name evidence="2" type="ORF">F4148_08025</name>
</gene>
<comment type="caution">
    <text evidence="2">The sequence shown here is derived from an EMBL/GenBank/DDBJ whole genome shotgun (WGS) entry which is preliminary data.</text>
</comment>
<name>A0A6B1G0P3_9CHLR</name>
<dbReference type="Pfam" id="PF12680">
    <property type="entry name" value="SnoaL_2"/>
    <property type="match status" value="1"/>
</dbReference>
<protein>
    <submittedName>
        <fullName evidence="2">Nuclear transport factor 2 family protein</fullName>
    </submittedName>
</protein>
<feature type="domain" description="SnoaL-like" evidence="1">
    <location>
        <begin position="12"/>
        <end position="107"/>
    </location>
</feature>
<accession>A0A6B1G0P3</accession>
<reference evidence="2" key="1">
    <citation type="submission" date="2019-09" db="EMBL/GenBank/DDBJ databases">
        <title>Characterisation of the sponge microbiome using genome-centric metagenomics.</title>
        <authorList>
            <person name="Engelberts J.P."/>
            <person name="Robbins S.J."/>
            <person name="De Goeij J.M."/>
            <person name="Aranda M."/>
            <person name="Bell S.C."/>
            <person name="Webster N.S."/>
        </authorList>
    </citation>
    <scope>NUCLEOTIDE SEQUENCE</scope>
    <source>
        <strain evidence="2">SB0675_bin_29</strain>
    </source>
</reference>
<organism evidence="2">
    <name type="scientific">Caldilineaceae bacterium SB0675_bin_29</name>
    <dbReference type="NCBI Taxonomy" id="2605266"/>
    <lineage>
        <taxon>Bacteria</taxon>
        <taxon>Bacillati</taxon>
        <taxon>Chloroflexota</taxon>
        <taxon>Caldilineae</taxon>
        <taxon>Caldilineales</taxon>
        <taxon>Caldilineaceae</taxon>
    </lineage>
</organism>
<dbReference type="EMBL" id="VYDA01000303">
    <property type="protein sequence ID" value="MYH61701.1"/>
    <property type="molecule type" value="Genomic_DNA"/>
</dbReference>
<dbReference type="Gene3D" id="3.10.450.50">
    <property type="match status" value="1"/>
</dbReference>